<evidence type="ECO:0000256" key="1">
    <source>
        <dbReference type="ARBA" id="ARBA00004370"/>
    </source>
</evidence>
<dbReference type="Gene3D" id="3.40.50.300">
    <property type="entry name" value="P-loop containing nucleotide triphosphate hydrolases"/>
    <property type="match status" value="1"/>
</dbReference>
<comment type="subcellular location">
    <subcellularLocation>
        <location evidence="1">Membrane</location>
    </subcellularLocation>
</comment>
<protein>
    <submittedName>
        <fullName evidence="5">Cdc42-like</fullName>
    </submittedName>
</protein>
<evidence type="ECO:0000256" key="2">
    <source>
        <dbReference type="ARBA" id="ARBA00022741"/>
    </source>
</evidence>
<dbReference type="PROSITE" id="PS51420">
    <property type="entry name" value="RHO"/>
    <property type="match status" value="1"/>
</dbReference>
<evidence type="ECO:0000256" key="3">
    <source>
        <dbReference type="ARBA" id="ARBA00023134"/>
    </source>
</evidence>
<dbReference type="GO" id="GO:0005525">
    <property type="term" value="F:GTP binding"/>
    <property type="evidence" value="ECO:0007669"/>
    <property type="project" value="UniProtKB-KW"/>
</dbReference>
<dbReference type="InterPro" id="IPR005225">
    <property type="entry name" value="Small_GTP-bd"/>
</dbReference>
<dbReference type="EMBL" id="NEDP02004499">
    <property type="protein sequence ID" value="OWF45438.1"/>
    <property type="molecule type" value="Genomic_DNA"/>
</dbReference>
<dbReference type="Pfam" id="PF00071">
    <property type="entry name" value="Ras"/>
    <property type="match status" value="1"/>
</dbReference>
<keyword evidence="3" id="KW-0342">GTP-binding</keyword>
<sequence length="196" mass="21752">MVILRTNFIKCVVIGDDAVGKTSMLVCYATNKFPETQHLPSVFDNYAGNICISGKRYHLQLIDTLEQDPCSDITQHVFPGTDVFVVCFSAVRPESFNNAEKKWIPIIKKQMGDTPYILVNTQTDLRTDSTVLQELRRCGRSPISKLDGAAMGRRLGASSYIECSPGDQKKMKQLINNAIVSVLSPNDYNGQACTIL</sequence>
<reference evidence="5 6" key="1">
    <citation type="journal article" date="2017" name="Nat. Ecol. Evol.">
        <title>Scallop genome provides insights into evolution of bilaterian karyotype and development.</title>
        <authorList>
            <person name="Wang S."/>
            <person name="Zhang J."/>
            <person name="Jiao W."/>
            <person name="Li J."/>
            <person name="Xun X."/>
            <person name="Sun Y."/>
            <person name="Guo X."/>
            <person name="Huan P."/>
            <person name="Dong B."/>
            <person name="Zhang L."/>
            <person name="Hu X."/>
            <person name="Sun X."/>
            <person name="Wang J."/>
            <person name="Zhao C."/>
            <person name="Wang Y."/>
            <person name="Wang D."/>
            <person name="Huang X."/>
            <person name="Wang R."/>
            <person name="Lv J."/>
            <person name="Li Y."/>
            <person name="Zhang Z."/>
            <person name="Liu B."/>
            <person name="Lu W."/>
            <person name="Hui Y."/>
            <person name="Liang J."/>
            <person name="Zhou Z."/>
            <person name="Hou R."/>
            <person name="Li X."/>
            <person name="Liu Y."/>
            <person name="Li H."/>
            <person name="Ning X."/>
            <person name="Lin Y."/>
            <person name="Zhao L."/>
            <person name="Xing Q."/>
            <person name="Dou J."/>
            <person name="Li Y."/>
            <person name="Mao J."/>
            <person name="Guo H."/>
            <person name="Dou H."/>
            <person name="Li T."/>
            <person name="Mu C."/>
            <person name="Jiang W."/>
            <person name="Fu Q."/>
            <person name="Fu X."/>
            <person name="Miao Y."/>
            <person name="Liu J."/>
            <person name="Yu Q."/>
            <person name="Li R."/>
            <person name="Liao H."/>
            <person name="Li X."/>
            <person name="Kong Y."/>
            <person name="Jiang Z."/>
            <person name="Chourrout D."/>
            <person name="Li R."/>
            <person name="Bao Z."/>
        </authorList>
    </citation>
    <scope>NUCLEOTIDE SEQUENCE [LARGE SCALE GENOMIC DNA]</scope>
    <source>
        <strain evidence="5 6">PY_sf001</strain>
    </source>
</reference>
<dbReference type="Proteomes" id="UP000242188">
    <property type="component" value="Unassembled WGS sequence"/>
</dbReference>
<dbReference type="OrthoDB" id="8830751at2759"/>
<dbReference type="GO" id="GO:0003924">
    <property type="term" value="F:GTPase activity"/>
    <property type="evidence" value="ECO:0007669"/>
    <property type="project" value="InterPro"/>
</dbReference>
<evidence type="ECO:0000256" key="4">
    <source>
        <dbReference type="ARBA" id="ARBA00023136"/>
    </source>
</evidence>
<dbReference type="InterPro" id="IPR003578">
    <property type="entry name" value="Small_GTPase_Rho"/>
</dbReference>
<dbReference type="GO" id="GO:0016020">
    <property type="term" value="C:membrane"/>
    <property type="evidence" value="ECO:0007669"/>
    <property type="project" value="UniProtKB-SubCell"/>
</dbReference>
<dbReference type="PROSITE" id="PS51419">
    <property type="entry name" value="RAB"/>
    <property type="match status" value="1"/>
</dbReference>
<keyword evidence="6" id="KW-1185">Reference proteome</keyword>
<keyword evidence="4" id="KW-0472">Membrane</keyword>
<dbReference type="InterPro" id="IPR001806">
    <property type="entry name" value="Small_GTPase"/>
</dbReference>
<dbReference type="SMART" id="SM00175">
    <property type="entry name" value="RAB"/>
    <property type="match status" value="1"/>
</dbReference>
<dbReference type="GO" id="GO:0007264">
    <property type="term" value="P:small GTPase-mediated signal transduction"/>
    <property type="evidence" value="ECO:0007669"/>
    <property type="project" value="InterPro"/>
</dbReference>
<dbReference type="STRING" id="6573.A0A210Q9N8"/>
<gene>
    <name evidence="5" type="ORF">KP79_PYT10362</name>
</gene>
<accession>A0A210Q9N8</accession>
<dbReference type="InterPro" id="IPR027417">
    <property type="entry name" value="P-loop_NTPase"/>
</dbReference>
<dbReference type="SMART" id="SM00174">
    <property type="entry name" value="RHO"/>
    <property type="match status" value="1"/>
</dbReference>
<organism evidence="5 6">
    <name type="scientific">Mizuhopecten yessoensis</name>
    <name type="common">Japanese scallop</name>
    <name type="synonym">Patinopecten yessoensis</name>
    <dbReference type="NCBI Taxonomy" id="6573"/>
    <lineage>
        <taxon>Eukaryota</taxon>
        <taxon>Metazoa</taxon>
        <taxon>Spiralia</taxon>
        <taxon>Lophotrochozoa</taxon>
        <taxon>Mollusca</taxon>
        <taxon>Bivalvia</taxon>
        <taxon>Autobranchia</taxon>
        <taxon>Pteriomorphia</taxon>
        <taxon>Pectinida</taxon>
        <taxon>Pectinoidea</taxon>
        <taxon>Pectinidae</taxon>
        <taxon>Mizuhopecten</taxon>
    </lineage>
</organism>
<evidence type="ECO:0000313" key="6">
    <source>
        <dbReference type="Proteomes" id="UP000242188"/>
    </source>
</evidence>
<dbReference type="PRINTS" id="PR00449">
    <property type="entry name" value="RASTRNSFRMNG"/>
</dbReference>
<dbReference type="SUPFAM" id="SSF52540">
    <property type="entry name" value="P-loop containing nucleoside triphosphate hydrolases"/>
    <property type="match status" value="1"/>
</dbReference>
<dbReference type="PANTHER" id="PTHR24072">
    <property type="entry name" value="RHO FAMILY GTPASE"/>
    <property type="match status" value="1"/>
</dbReference>
<evidence type="ECO:0000313" key="5">
    <source>
        <dbReference type="EMBL" id="OWF45438.1"/>
    </source>
</evidence>
<dbReference type="NCBIfam" id="TIGR00231">
    <property type="entry name" value="small_GTP"/>
    <property type="match status" value="1"/>
</dbReference>
<dbReference type="SMART" id="SM00173">
    <property type="entry name" value="RAS"/>
    <property type="match status" value="1"/>
</dbReference>
<name>A0A210Q9N8_MIZYE</name>
<proteinExistence type="predicted"/>
<dbReference type="FunFam" id="3.40.50.300:FF:002060">
    <property type="entry name" value="Rho family GTPase"/>
    <property type="match status" value="1"/>
</dbReference>
<keyword evidence="2" id="KW-0547">Nucleotide-binding</keyword>
<dbReference type="AlphaFoldDB" id="A0A210Q9N8"/>
<comment type="caution">
    <text evidence="5">The sequence shown here is derived from an EMBL/GenBank/DDBJ whole genome shotgun (WGS) entry which is preliminary data.</text>
</comment>